<organism evidence="1 2">
    <name type="scientific">Streptomyces viridochromogenes</name>
    <dbReference type="NCBI Taxonomy" id="1938"/>
    <lineage>
        <taxon>Bacteria</taxon>
        <taxon>Bacillati</taxon>
        <taxon>Actinomycetota</taxon>
        <taxon>Actinomycetes</taxon>
        <taxon>Kitasatosporales</taxon>
        <taxon>Streptomycetaceae</taxon>
        <taxon>Streptomyces</taxon>
    </lineage>
</organism>
<evidence type="ECO:0000313" key="1">
    <source>
        <dbReference type="EMBL" id="KOG10403.1"/>
    </source>
</evidence>
<dbReference type="OrthoDB" id="9887418at2"/>
<gene>
    <name evidence="1" type="ORF">ADK34_35520</name>
</gene>
<sequence length="78" mass="8367">MRVSVVHDEQGFISALVASPPDAPVASLVPQAGERVTELDVPEVSAEGDPQEVVRRLTEVVENYRVDTGSRALTPKQA</sequence>
<dbReference type="Proteomes" id="UP000037023">
    <property type="component" value="Unassembled WGS sequence"/>
</dbReference>
<evidence type="ECO:0000313" key="2">
    <source>
        <dbReference type="Proteomes" id="UP000037023"/>
    </source>
</evidence>
<proteinExistence type="predicted"/>
<reference evidence="1 2" key="1">
    <citation type="submission" date="2015-06" db="EMBL/GenBank/DDBJ databases">
        <authorList>
            <person name="Hoefler B.C."/>
            <person name="Straight P.D."/>
        </authorList>
    </citation>
    <scope>NUCLEOTIDE SEQUENCE [LARGE SCALE GENOMIC DNA]</scope>
    <source>
        <strain evidence="1 2">NRRL 3427</strain>
    </source>
</reference>
<dbReference type="AlphaFoldDB" id="A0A0L8J9P2"/>
<protein>
    <submittedName>
        <fullName evidence="1">Uncharacterized protein</fullName>
    </submittedName>
</protein>
<dbReference type="RefSeq" id="WP_033210913.1">
    <property type="nucleotide sequence ID" value="NZ_LGUP01000393.1"/>
</dbReference>
<dbReference type="PATRIC" id="fig|1938.6.peg.7667"/>
<dbReference type="EMBL" id="LGUP01000393">
    <property type="protein sequence ID" value="KOG10403.1"/>
    <property type="molecule type" value="Genomic_DNA"/>
</dbReference>
<name>A0A0L8J9P2_STRVR</name>
<accession>A0A0L8J9P2</accession>
<comment type="caution">
    <text evidence="1">The sequence shown here is derived from an EMBL/GenBank/DDBJ whole genome shotgun (WGS) entry which is preliminary data.</text>
</comment>